<dbReference type="PANTHER" id="PTHR22916">
    <property type="entry name" value="GLYCOSYLTRANSFERASE"/>
    <property type="match status" value="1"/>
</dbReference>
<keyword evidence="2" id="KW-0328">Glycosyltransferase</keyword>
<evidence type="ECO:0000313" key="2">
    <source>
        <dbReference type="EMBL" id="MDN5213591.1"/>
    </source>
</evidence>
<dbReference type="EMBL" id="JAUJEB010000003">
    <property type="protein sequence ID" value="MDN5213591.1"/>
    <property type="molecule type" value="Genomic_DNA"/>
</dbReference>
<feature type="domain" description="Glycosyltransferase 2-like" evidence="1">
    <location>
        <begin position="12"/>
        <end position="178"/>
    </location>
</feature>
<dbReference type="InterPro" id="IPR001173">
    <property type="entry name" value="Glyco_trans_2-like"/>
</dbReference>
<dbReference type="InterPro" id="IPR029044">
    <property type="entry name" value="Nucleotide-diphossugar_trans"/>
</dbReference>
<dbReference type="GO" id="GO:0016757">
    <property type="term" value="F:glycosyltransferase activity"/>
    <property type="evidence" value="ECO:0007669"/>
    <property type="project" value="UniProtKB-KW"/>
</dbReference>
<keyword evidence="2" id="KW-0808">Transferase</keyword>
<organism evidence="2 3">
    <name type="scientific">Agaribacillus aureus</name>
    <dbReference type="NCBI Taxonomy" id="3051825"/>
    <lineage>
        <taxon>Bacteria</taxon>
        <taxon>Pseudomonadati</taxon>
        <taxon>Bacteroidota</taxon>
        <taxon>Cytophagia</taxon>
        <taxon>Cytophagales</taxon>
        <taxon>Splendidivirgaceae</taxon>
        <taxon>Agaribacillus</taxon>
    </lineage>
</organism>
<accession>A0ABT8LB38</accession>
<evidence type="ECO:0000313" key="3">
    <source>
        <dbReference type="Proteomes" id="UP001172083"/>
    </source>
</evidence>
<comment type="caution">
    <text evidence="2">The sequence shown here is derived from an EMBL/GenBank/DDBJ whole genome shotgun (WGS) entry which is preliminary data.</text>
</comment>
<dbReference type="Gene3D" id="3.90.550.10">
    <property type="entry name" value="Spore Coat Polysaccharide Biosynthesis Protein SpsA, Chain A"/>
    <property type="match status" value="1"/>
</dbReference>
<protein>
    <submittedName>
        <fullName evidence="2">Glycosyltransferase family 2 protein</fullName>
        <ecNumber evidence="2">2.4.-.-</ecNumber>
    </submittedName>
</protein>
<dbReference type="SUPFAM" id="SSF53448">
    <property type="entry name" value="Nucleotide-diphospho-sugar transferases"/>
    <property type="match status" value="1"/>
</dbReference>
<dbReference type="Pfam" id="PF00535">
    <property type="entry name" value="Glycos_transf_2"/>
    <property type="match status" value="1"/>
</dbReference>
<gene>
    <name evidence="2" type="ORF">QQ020_16080</name>
</gene>
<dbReference type="EC" id="2.4.-.-" evidence="2"/>
<proteinExistence type="predicted"/>
<sequence>MILNADEGPLVSIIMTTRNAEKFLQATLDSIISQSYRHWELIVVNNQSTDKTFAILNNYATKDARIKVFTNPGVPEIIPGLQYGFSQSSGSFITRMDSDDLMTPNKLKILVNLLLENGPGHVVTGCVRHFSDEKVLQGFRRYDAWINRVMRSGSHYREIYRECVIPSSCWMVHRQDFMQCGAFGQMVYPEDYNLCFRFYSGNMKIVASNEVLHLWREHTGRISKTDDRYKDQLYYDLKLSFFVKLDLDKNANLIVWGAGKKGKKLATKLQRMGLSFGWVCNNEKKIGHNIYGTLINHPELLIKPGARQVLVAVSAREKDDIDDFLLRHQIWHRWFC</sequence>
<dbReference type="RefSeq" id="WP_346758928.1">
    <property type="nucleotide sequence ID" value="NZ_JAUJEB010000003.1"/>
</dbReference>
<dbReference type="Proteomes" id="UP001172083">
    <property type="component" value="Unassembled WGS sequence"/>
</dbReference>
<dbReference type="CDD" id="cd00761">
    <property type="entry name" value="Glyco_tranf_GTA_type"/>
    <property type="match status" value="1"/>
</dbReference>
<reference evidence="2" key="1">
    <citation type="submission" date="2023-06" db="EMBL/GenBank/DDBJ databases">
        <title>Genomic of Agaribacillus aureum.</title>
        <authorList>
            <person name="Wang G."/>
        </authorList>
    </citation>
    <scope>NUCLEOTIDE SEQUENCE</scope>
    <source>
        <strain evidence="2">BMA12</strain>
    </source>
</reference>
<keyword evidence="3" id="KW-1185">Reference proteome</keyword>
<name>A0ABT8LB38_9BACT</name>
<dbReference type="PANTHER" id="PTHR22916:SF69">
    <property type="entry name" value="BIFUNCTIONAL GLYCOSYLTRANSFERASE PGTA"/>
    <property type="match status" value="1"/>
</dbReference>
<evidence type="ECO:0000259" key="1">
    <source>
        <dbReference type="Pfam" id="PF00535"/>
    </source>
</evidence>